<dbReference type="Proteomes" id="UP000499080">
    <property type="component" value="Unassembled WGS sequence"/>
</dbReference>
<gene>
    <name evidence="1" type="ORF">AVEN_208311_1</name>
</gene>
<dbReference type="AlphaFoldDB" id="A0A4Y2SK74"/>
<name>A0A4Y2SK74_ARAVE</name>
<comment type="caution">
    <text evidence="1">The sequence shown here is derived from an EMBL/GenBank/DDBJ whole genome shotgun (WGS) entry which is preliminary data.</text>
</comment>
<organism evidence="1 2">
    <name type="scientific">Araneus ventricosus</name>
    <name type="common">Orbweaver spider</name>
    <name type="synonym">Epeira ventricosa</name>
    <dbReference type="NCBI Taxonomy" id="182803"/>
    <lineage>
        <taxon>Eukaryota</taxon>
        <taxon>Metazoa</taxon>
        <taxon>Ecdysozoa</taxon>
        <taxon>Arthropoda</taxon>
        <taxon>Chelicerata</taxon>
        <taxon>Arachnida</taxon>
        <taxon>Araneae</taxon>
        <taxon>Araneomorphae</taxon>
        <taxon>Entelegynae</taxon>
        <taxon>Araneoidea</taxon>
        <taxon>Araneidae</taxon>
        <taxon>Araneus</taxon>
    </lineage>
</organism>
<protein>
    <submittedName>
        <fullName evidence="1">Uncharacterized protein</fullName>
    </submittedName>
</protein>
<proteinExistence type="predicted"/>
<reference evidence="1 2" key="1">
    <citation type="journal article" date="2019" name="Sci. Rep.">
        <title>Orb-weaving spider Araneus ventricosus genome elucidates the spidroin gene catalogue.</title>
        <authorList>
            <person name="Kono N."/>
            <person name="Nakamura H."/>
            <person name="Ohtoshi R."/>
            <person name="Moran D.A.P."/>
            <person name="Shinohara A."/>
            <person name="Yoshida Y."/>
            <person name="Fujiwara M."/>
            <person name="Mori M."/>
            <person name="Tomita M."/>
            <person name="Arakawa K."/>
        </authorList>
    </citation>
    <scope>NUCLEOTIDE SEQUENCE [LARGE SCALE GENOMIC DNA]</scope>
</reference>
<sequence length="74" mass="8343">MFRKNCRVGELVVSVDFTNDFSTPLSGAVSTDSFYMGAGSDEHEESSTRIFLHWKADIKVSTPYDARRLLLEPN</sequence>
<keyword evidence="2" id="KW-1185">Reference proteome</keyword>
<evidence type="ECO:0000313" key="2">
    <source>
        <dbReference type="Proteomes" id="UP000499080"/>
    </source>
</evidence>
<evidence type="ECO:0000313" key="1">
    <source>
        <dbReference type="EMBL" id="GBN88622.1"/>
    </source>
</evidence>
<accession>A0A4Y2SK74</accession>
<dbReference type="EMBL" id="BGPR01022377">
    <property type="protein sequence ID" value="GBN88622.1"/>
    <property type="molecule type" value="Genomic_DNA"/>
</dbReference>